<name>A0A024F8U3_LEPBY</name>
<keyword evidence="1" id="KW-0805">Transcription regulation</keyword>
<protein>
    <submittedName>
        <fullName evidence="5">MarR-type transcriptional regulator</fullName>
    </submittedName>
</protein>
<keyword evidence="2" id="KW-0238">DNA-binding</keyword>
<evidence type="ECO:0000256" key="3">
    <source>
        <dbReference type="ARBA" id="ARBA00023163"/>
    </source>
</evidence>
<dbReference type="EMBL" id="AB808482">
    <property type="protein sequence ID" value="BAO73192.1"/>
    <property type="molecule type" value="Genomic_DNA"/>
</dbReference>
<evidence type="ECO:0000256" key="2">
    <source>
        <dbReference type="ARBA" id="ARBA00023125"/>
    </source>
</evidence>
<dbReference type="InterPro" id="IPR002577">
    <property type="entry name" value="HTH_HxlR"/>
</dbReference>
<dbReference type="PANTHER" id="PTHR33204:SF37">
    <property type="entry name" value="HTH-TYPE TRANSCRIPTIONAL REGULATOR YODB"/>
    <property type="match status" value="1"/>
</dbReference>
<accession>A0A024F8U3</accession>
<dbReference type="SUPFAM" id="SSF46785">
    <property type="entry name" value="Winged helix' DNA-binding domain"/>
    <property type="match status" value="1"/>
</dbReference>
<dbReference type="PROSITE" id="PS51118">
    <property type="entry name" value="HTH_HXLR"/>
    <property type="match status" value="1"/>
</dbReference>
<feature type="domain" description="HTH hxlR-type" evidence="4">
    <location>
        <begin position="20"/>
        <end position="118"/>
    </location>
</feature>
<dbReference type="Gene3D" id="1.10.10.10">
    <property type="entry name" value="Winged helix-like DNA-binding domain superfamily/Winged helix DNA-binding domain"/>
    <property type="match status" value="1"/>
</dbReference>
<dbReference type="Pfam" id="PF01638">
    <property type="entry name" value="HxlR"/>
    <property type="match status" value="1"/>
</dbReference>
<evidence type="ECO:0000259" key="4">
    <source>
        <dbReference type="PROSITE" id="PS51118"/>
    </source>
</evidence>
<dbReference type="PANTHER" id="PTHR33204">
    <property type="entry name" value="TRANSCRIPTIONAL REGULATOR, MARR FAMILY"/>
    <property type="match status" value="1"/>
</dbReference>
<evidence type="ECO:0000313" key="5">
    <source>
        <dbReference type="EMBL" id="BAO73192.1"/>
    </source>
</evidence>
<gene>
    <name evidence="5" type="primary">chlR</name>
</gene>
<dbReference type="AlphaFoldDB" id="A0A024F8U3"/>
<keyword evidence="3" id="KW-0804">Transcription</keyword>
<reference evidence="5" key="1">
    <citation type="journal article" date="2014" name="Proc. Natl. Acad. Sci. U.S.A.">
        <title>Transcriptional regulators ChlR and CnfR are essential for diazotrophic growth in nonheterocystous cyanobacteria.</title>
        <authorList>
            <person name="Tsujimoto R."/>
            <person name="Kamiya N."/>
            <person name="Fujita Y."/>
        </authorList>
    </citation>
    <scope>NUCLEOTIDE SEQUENCE</scope>
    <source>
        <strain evidence="5">Dg5</strain>
    </source>
</reference>
<evidence type="ECO:0000256" key="1">
    <source>
        <dbReference type="ARBA" id="ARBA00023015"/>
    </source>
</evidence>
<proteinExistence type="predicted"/>
<dbReference type="InterPro" id="IPR036388">
    <property type="entry name" value="WH-like_DNA-bd_sf"/>
</dbReference>
<dbReference type="GO" id="GO:0003677">
    <property type="term" value="F:DNA binding"/>
    <property type="evidence" value="ECO:0007669"/>
    <property type="project" value="UniProtKB-KW"/>
</dbReference>
<sequence>MDNAKLNLIDNAKDCLEVTCPIQFVVDLLGNKWSILVLRELFTGNRRTHELLAAMPGISTKTLMVRLRELEEYGLIDRQVFAEVPPHVEYSLTAKGRQIQPVMIALHQVGTQWLEQTPCSCPLEQFNPVENACPSS</sequence>
<dbReference type="InterPro" id="IPR036390">
    <property type="entry name" value="WH_DNA-bd_sf"/>
</dbReference>
<organism evidence="5">
    <name type="scientific">Leptolyngbya boryana</name>
    <name type="common">Plectonema boryanum</name>
    <dbReference type="NCBI Taxonomy" id="1184"/>
    <lineage>
        <taxon>Bacteria</taxon>
        <taxon>Bacillati</taxon>
        <taxon>Cyanobacteriota</taxon>
        <taxon>Cyanophyceae</taxon>
        <taxon>Leptolyngbyales</taxon>
        <taxon>Leptolyngbyaceae</taxon>
        <taxon>Leptolyngbya group</taxon>
        <taxon>Leptolyngbya</taxon>
    </lineage>
</organism>